<dbReference type="STRING" id="1122204.SAMN05421781_1962"/>
<feature type="domain" description="AMP-binding enzyme C-terminal" evidence="6">
    <location>
        <begin position="433"/>
        <end position="511"/>
    </location>
</feature>
<keyword evidence="8" id="KW-1185">Reference proteome</keyword>
<evidence type="ECO:0000313" key="7">
    <source>
        <dbReference type="EMBL" id="SDW64292.1"/>
    </source>
</evidence>
<dbReference type="InterPro" id="IPR025110">
    <property type="entry name" value="AMP-bd_C"/>
</dbReference>
<dbReference type="SUPFAM" id="SSF56801">
    <property type="entry name" value="Acetyl-CoA synthetase-like"/>
    <property type="match status" value="1"/>
</dbReference>
<evidence type="ECO:0000313" key="8">
    <source>
        <dbReference type="Proteomes" id="UP000199488"/>
    </source>
</evidence>
<dbReference type="GO" id="GO:0015645">
    <property type="term" value="F:fatty acid ligase activity"/>
    <property type="evidence" value="ECO:0007669"/>
    <property type="project" value="TreeGrafter"/>
</dbReference>
<reference evidence="7 8" key="1">
    <citation type="submission" date="2016-10" db="EMBL/GenBank/DDBJ databases">
        <authorList>
            <person name="de Groot N.N."/>
        </authorList>
    </citation>
    <scope>NUCLEOTIDE SEQUENCE [LARGE SCALE GENOMIC DNA]</scope>
    <source>
        <strain evidence="7 8">DSM 23126</strain>
    </source>
</reference>
<accession>A0A1H2V7K7</accession>
<dbReference type="EMBL" id="FNNC01000004">
    <property type="protein sequence ID" value="SDW64292.1"/>
    <property type="molecule type" value="Genomic_DNA"/>
</dbReference>
<dbReference type="GO" id="GO:0006637">
    <property type="term" value="P:acyl-CoA metabolic process"/>
    <property type="evidence" value="ECO:0007669"/>
    <property type="project" value="TreeGrafter"/>
</dbReference>
<dbReference type="AlphaFoldDB" id="A0A1H2V7K7"/>
<dbReference type="Pfam" id="PF13193">
    <property type="entry name" value="AMP-binding_C"/>
    <property type="match status" value="1"/>
</dbReference>
<evidence type="ECO:0000256" key="1">
    <source>
        <dbReference type="ARBA" id="ARBA00006432"/>
    </source>
</evidence>
<dbReference type="InterPro" id="IPR045851">
    <property type="entry name" value="AMP-bd_C_sf"/>
</dbReference>
<sequence>MIDANQLTPNETYNLIEEMERYDSDRLALKWQDDKGSRREVTYHELIQQANQYANVLTGLGLSKGDKVLVMVPRLVEAYVTYYACLKAGLVIIPSSEMLRADDIKYRADHSGSRAIISYAPYADEIDRMDPMPETLDHKLMIGGSKEGWKEIETMAAEESQSFNIVQTHRDDTAFLPYTSGTTGKPKAVVHSHGWAYAHLRVAADEWLDIHENDVVWATAGPGWQKWVWSPFLSVLGQGATGFAYNGRFDPETYLQLLQDERVNVLCCTPTEYRLMAKIEGLEKYDLSAMHSAVSAGEPLNEEVIQVFRDKFNLPVRDGYGQTESTLLIGTLKGVPEKIGSMGKPMIEQFIEIVDEDGNPAEANEIGNIAVHRDLPSLFQGYYREPERTNDSYQGDYFLTGDRAMKDEDNYYWFQGRSDDIIISSGYTIGPFEVEDALTKHPSVKECAAVASPDDIRGNVVKAFIVPNGQVENEEDLTKELQNHVKEMTAPYKYPRRIEFVESLPKTSSAKIRRIELREQEIAKANKDQ</sequence>
<dbReference type="Proteomes" id="UP000199488">
    <property type="component" value="Unassembled WGS sequence"/>
</dbReference>
<dbReference type="GO" id="GO:0005524">
    <property type="term" value="F:ATP binding"/>
    <property type="evidence" value="ECO:0007669"/>
    <property type="project" value="UniProtKB-KW"/>
</dbReference>
<dbReference type="InterPro" id="IPR000873">
    <property type="entry name" value="AMP-dep_synth/lig_dom"/>
</dbReference>
<dbReference type="CDD" id="cd05972">
    <property type="entry name" value="MACS_like"/>
    <property type="match status" value="1"/>
</dbReference>
<dbReference type="FunFam" id="3.30.300.30:FF:000005">
    <property type="entry name" value="Acyl-coenzyme A synthetase ACSM5, mitochondrial"/>
    <property type="match status" value="1"/>
</dbReference>
<dbReference type="PROSITE" id="PS00455">
    <property type="entry name" value="AMP_BINDING"/>
    <property type="match status" value="1"/>
</dbReference>
<dbReference type="InterPro" id="IPR051087">
    <property type="entry name" value="Mitochondrial_ACSM"/>
</dbReference>
<dbReference type="GO" id="GO:0004321">
    <property type="term" value="F:fatty-acyl-CoA synthase activity"/>
    <property type="evidence" value="ECO:0007669"/>
    <property type="project" value="TreeGrafter"/>
</dbReference>
<feature type="domain" description="AMP-dependent synthetase/ligase" evidence="5">
    <location>
        <begin position="21"/>
        <end position="383"/>
    </location>
</feature>
<evidence type="ECO:0000259" key="6">
    <source>
        <dbReference type="Pfam" id="PF13193"/>
    </source>
</evidence>
<dbReference type="Pfam" id="PF00501">
    <property type="entry name" value="AMP-binding"/>
    <property type="match status" value="1"/>
</dbReference>
<dbReference type="GO" id="GO:0016405">
    <property type="term" value="F:CoA-ligase activity"/>
    <property type="evidence" value="ECO:0007669"/>
    <property type="project" value="UniProtKB-ARBA"/>
</dbReference>
<proteinExistence type="inferred from homology"/>
<evidence type="ECO:0000256" key="3">
    <source>
        <dbReference type="ARBA" id="ARBA00022741"/>
    </source>
</evidence>
<dbReference type="InterPro" id="IPR020845">
    <property type="entry name" value="AMP-binding_CS"/>
</dbReference>
<dbReference type="InterPro" id="IPR042099">
    <property type="entry name" value="ANL_N_sf"/>
</dbReference>
<dbReference type="RefSeq" id="WP_091614384.1">
    <property type="nucleotide sequence ID" value="NZ_FNNC01000004.1"/>
</dbReference>
<keyword evidence="2" id="KW-0436">Ligase</keyword>
<evidence type="ECO:0000256" key="2">
    <source>
        <dbReference type="ARBA" id="ARBA00022598"/>
    </source>
</evidence>
<keyword evidence="4" id="KW-0067">ATP-binding</keyword>
<comment type="similarity">
    <text evidence="1">Belongs to the ATP-dependent AMP-binding enzyme family.</text>
</comment>
<evidence type="ECO:0000259" key="5">
    <source>
        <dbReference type="Pfam" id="PF00501"/>
    </source>
</evidence>
<dbReference type="NCBIfam" id="NF047394">
    <property type="entry name" value="AcylCoAsynMbcS"/>
    <property type="match status" value="1"/>
</dbReference>
<evidence type="ECO:0000256" key="4">
    <source>
        <dbReference type="ARBA" id="ARBA00022840"/>
    </source>
</evidence>
<dbReference type="PANTHER" id="PTHR43605">
    <property type="entry name" value="ACYL-COENZYME A SYNTHETASE"/>
    <property type="match status" value="1"/>
</dbReference>
<protein>
    <submittedName>
        <fullName evidence="7">Acetyl-CoA synthetase</fullName>
    </submittedName>
</protein>
<dbReference type="PANTHER" id="PTHR43605:SF10">
    <property type="entry name" value="ACYL-COA SYNTHETASE MEDIUM CHAIN FAMILY MEMBER 3"/>
    <property type="match status" value="1"/>
</dbReference>
<keyword evidence="3" id="KW-0547">Nucleotide-binding</keyword>
<dbReference type="GO" id="GO:0006633">
    <property type="term" value="P:fatty acid biosynthetic process"/>
    <property type="evidence" value="ECO:0007669"/>
    <property type="project" value="TreeGrafter"/>
</dbReference>
<name>A0A1H2V7K7_9BACI</name>
<dbReference type="Gene3D" id="3.30.300.30">
    <property type="match status" value="1"/>
</dbReference>
<gene>
    <name evidence="7" type="ORF">SAMN05421781_1962</name>
</gene>
<organism evidence="7 8">
    <name type="scientific">Marinococcus luteus</name>
    <dbReference type="NCBI Taxonomy" id="1122204"/>
    <lineage>
        <taxon>Bacteria</taxon>
        <taxon>Bacillati</taxon>
        <taxon>Bacillota</taxon>
        <taxon>Bacilli</taxon>
        <taxon>Bacillales</taxon>
        <taxon>Bacillaceae</taxon>
        <taxon>Marinococcus</taxon>
    </lineage>
</organism>
<dbReference type="Gene3D" id="3.40.50.12780">
    <property type="entry name" value="N-terminal domain of ligase-like"/>
    <property type="match status" value="1"/>
</dbReference>
<dbReference type="OrthoDB" id="9778383at2"/>